<dbReference type="HAMAP" id="MF_00634">
    <property type="entry name" value="UPF0235"/>
    <property type="match status" value="1"/>
</dbReference>
<accession>A0A0M2PT10</accession>
<dbReference type="RefSeq" id="WP_017712768.1">
    <property type="nucleotide sequence ID" value="NZ_KB235937.1"/>
</dbReference>
<dbReference type="EMBL" id="AJTX02000006">
    <property type="protein sequence ID" value="KKI99254.1"/>
    <property type="molecule type" value="Genomic_DNA"/>
</dbReference>
<protein>
    <recommendedName>
        <fullName evidence="2">UPF0235 protein PROH_16080</fullName>
    </recommendedName>
</protein>
<dbReference type="Proteomes" id="UP000034681">
    <property type="component" value="Unassembled WGS sequence"/>
</dbReference>
<dbReference type="NCBIfam" id="TIGR00251">
    <property type="entry name" value="DUF167 family protein"/>
    <property type="match status" value="1"/>
</dbReference>
<dbReference type="PANTHER" id="PTHR13420:SF7">
    <property type="entry name" value="UPF0235 PROTEIN C15ORF40"/>
    <property type="match status" value="1"/>
</dbReference>
<organism evidence="3 4">
    <name type="scientific">Prochlorothrix hollandica PCC 9006 = CALU 1027</name>
    <dbReference type="NCBI Taxonomy" id="317619"/>
    <lineage>
        <taxon>Bacteria</taxon>
        <taxon>Bacillati</taxon>
        <taxon>Cyanobacteriota</taxon>
        <taxon>Cyanophyceae</taxon>
        <taxon>Prochlorotrichales</taxon>
        <taxon>Prochlorotrichaceae</taxon>
        <taxon>Prochlorothrix</taxon>
    </lineage>
</organism>
<keyword evidence="4" id="KW-1185">Reference proteome</keyword>
<dbReference type="eggNOG" id="COG1872">
    <property type="taxonomic scope" value="Bacteria"/>
</dbReference>
<dbReference type="GO" id="GO:0005737">
    <property type="term" value="C:cytoplasm"/>
    <property type="evidence" value="ECO:0007669"/>
    <property type="project" value="TreeGrafter"/>
</dbReference>
<dbReference type="InterPro" id="IPR036591">
    <property type="entry name" value="YggU-like_sf"/>
</dbReference>
<proteinExistence type="inferred from homology"/>
<name>A0A0M2PT10_PROHO</name>
<dbReference type="Gene3D" id="3.30.1200.10">
    <property type="entry name" value="YggU-like"/>
    <property type="match status" value="1"/>
</dbReference>
<dbReference type="SUPFAM" id="SSF69786">
    <property type="entry name" value="YggU-like"/>
    <property type="match status" value="1"/>
</dbReference>
<gene>
    <name evidence="3" type="ORF">PROH_16080</name>
</gene>
<evidence type="ECO:0000313" key="3">
    <source>
        <dbReference type="EMBL" id="KKI99254.1"/>
    </source>
</evidence>
<dbReference type="Pfam" id="PF02594">
    <property type="entry name" value="DUF167"/>
    <property type="match status" value="1"/>
</dbReference>
<reference evidence="3" key="1">
    <citation type="submission" date="2012-04" db="EMBL/GenBank/DDBJ databases">
        <authorList>
            <person name="Borisov I.G."/>
            <person name="Ivanikova N.V."/>
            <person name="Pinevich A.V."/>
        </authorList>
    </citation>
    <scope>NUCLEOTIDE SEQUENCE</scope>
    <source>
        <strain evidence="3">CALU 1027</strain>
    </source>
</reference>
<dbReference type="SMART" id="SM01152">
    <property type="entry name" value="DUF167"/>
    <property type="match status" value="1"/>
</dbReference>
<sequence length="72" mass="7856">MRKQVRVKPNAKQNRVTEDADGSLTVWLSVPPVDGKANVALIQLLAHTYGVPKSQITIVRGHTGRLKLVDIG</sequence>
<comment type="caution">
    <text evidence="3">The sequence shown here is derived from an EMBL/GenBank/DDBJ whole genome shotgun (WGS) entry which is preliminary data.</text>
</comment>
<dbReference type="PANTHER" id="PTHR13420">
    <property type="entry name" value="UPF0235 PROTEIN C15ORF40"/>
    <property type="match status" value="1"/>
</dbReference>
<evidence type="ECO:0000256" key="2">
    <source>
        <dbReference type="HAMAP-Rule" id="MF_00634"/>
    </source>
</evidence>
<evidence type="ECO:0000256" key="1">
    <source>
        <dbReference type="ARBA" id="ARBA00010364"/>
    </source>
</evidence>
<dbReference type="InterPro" id="IPR003746">
    <property type="entry name" value="DUF167"/>
</dbReference>
<dbReference type="OrthoDB" id="9800587at2"/>
<comment type="similarity">
    <text evidence="1 2">Belongs to the UPF0235 family.</text>
</comment>
<evidence type="ECO:0000313" key="4">
    <source>
        <dbReference type="Proteomes" id="UP000034681"/>
    </source>
</evidence>
<dbReference type="AlphaFoldDB" id="A0A0M2PT10"/>